<sequence>MKNFSFPYIYGHNESTFAFQLAKKNCFNPFLLVWCSAPGKALESVRRGQGLPYRTLPPRLMPLRQPNRLDGYGMGLPDRGARPAVQGEGRNDDPFNFRYKNLPRWGAQPTDTSLRPPLQCTTIEPKIYEQQSNLTAKLLKSII</sequence>
<reference evidence="1 3" key="1">
    <citation type="journal article" date="2019" name="Sci. Rep.">
        <title>Orb-weaving spider Araneus ventricosus genome elucidates the spidroin gene catalogue.</title>
        <authorList>
            <person name="Kono N."/>
            <person name="Nakamura H."/>
            <person name="Ohtoshi R."/>
            <person name="Moran D.A.P."/>
            <person name="Shinohara A."/>
            <person name="Yoshida Y."/>
            <person name="Fujiwara M."/>
            <person name="Mori M."/>
            <person name="Tomita M."/>
            <person name="Arakawa K."/>
        </authorList>
    </citation>
    <scope>NUCLEOTIDE SEQUENCE [LARGE SCALE GENOMIC DNA]</scope>
</reference>
<dbReference type="EMBL" id="BGPR01010344">
    <property type="protein sequence ID" value="GBN45672.1"/>
    <property type="molecule type" value="Genomic_DNA"/>
</dbReference>
<protein>
    <submittedName>
        <fullName evidence="1">Uncharacterized protein</fullName>
    </submittedName>
</protein>
<keyword evidence="3" id="KW-1185">Reference proteome</keyword>
<gene>
    <name evidence="1" type="ORF">AVEN_154290_1</name>
    <name evidence="2" type="ORF">AVEN_98050_1</name>
</gene>
<name>A0A4Y2NLK9_ARAVE</name>
<organism evidence="1 3">
    <name type="scientific">Araneus ventricosus</name>
    <name type="common">Orbweaver spider</name>
    <name type="synonym">Epeira ventricosa</name>
    <dbReference type="NCBI Taxonomy" id="182803"/>
    <lineage>
        <taxon>Eukaryota</taxon>
        <taxon>Metazoa</taxon>
        <taxon>Ecdysozoa</taxon>
        <taxon>Arthropoda</taxon>
        <taxon>Chelicerata</taxon>
        <taxon>Arachnida</taxon>
        <taxon>Araneae</taxon>
        <taxon>Araneomorphae</taxon>
        <taxon>Entelegynae</taxon>
        <taxon>Araneoidea</taxon>
        <taxon>Araneidae</taxon>
        <taxon>Araneus</taxon>
    </lineage>
</organism>
<comment type="caution">
    <text evidence="1">The sequence shown here is derived from an EMBL/GenBank/DDBJ whole genome shotgun (WGS) entry which is preliminary data.</text>
</comment>
<dbReference type="Proteomes" id="UP000499080">
    <property type="component" value="Unassembled WGS sequence"/>
</dbReference>
<evidence type="ECO:0000313" key="2">
    <source>
        <dbReference type="EMBL" id="GBN45672.1"/>
    </source>
</evidence>
<dbReference type="AlphaFoldDB" id="A0A4Y2NLK9"/>
<dbReference type="EMBL" id="BGPR01009367">
    <property type="protein sequence ID" value="GBN39559.1"/>
    <property type="molecule type" value="Genomic_DNA"/>
</dbReference>
<proteinExistence type="predicted"/>
<evidence type="ECO:0000313" key="3">
    <source>
        <dbReference type="Proteomes" id="UP000499080"/>
    </source>
</evidence>
<evidence type="ECO:0000313" key="1">
    <source>
        <dbReference type="EMBL" id="GBN39559.1"/>
    </source>
</evidence>
<accession>A0A4Y2NLK9</accession>